<feature type="compositionally biased region" description="Acidic residues" evidence="1">
    <location>
        <begin position="196"/>
        <end position="208"/>
    </location>
</feature>
<evidence type="ECO:0000313" key="2">
    <source>
        <dbReference type="EMBL" id="GBP16004.1"/>
    </source>
</evidence>
<dbReference type="OrthoDB" id="10262320at2759"/>
<dbReference type="AlphaFoldDB" id="A0A4C1TPX3"/>
<proteinExistence type="predicted"/>
<dbReference type="Proteomes" id="UP000299102">
    <property type="component" value="Unassembled WGS sequence"/>
</dbReference>
<organism evidence="2 3">
    <name type="scientific">Eumeta variegata</name>
    <name type="common">Bagworm moth</name>
    <name type="synonym">Eumeta japonica</name>
    <dbReference type="NCBI Taxonomy" id="151549"/>
    <lineage>
        <taxon>Eukaryota</taxon>
        <taxon>Metazoa</taxon>
        <taxon>Ecdysozoa</taxon>
        <taxon>Arthropoda</taxon>
        <taxon>Hexapoda</taxon>
        <taxon>Insecta</taxon>
        <taxon>Pterygota</taxon>
        <taxon>Neoptera</taxon>
        <taxon>Endopterygota</taxon>
        <taxon>Lepidoptera</taxon>
        <taxon>Glossata</taxon>
        <taxon>Ditrysia</taxon>
        <taxon>Tineoidea</taxon>
        <taxon>Psychidae</taxon>
        <taxon>Oiketicinae</taxon>
        <taxon>Eumeta</taxon>
    </lineage>
</organism>
<feature type="region of interest" description="Disordered" evidence="1">
    <location>
        <begin position="1"/>
        <end position="23"/>
    </location>
</feature>
<gene>
    <name evidence="2" type="ORF">EVAR_72179_1</name>
</gene>
<keyword evidence="3" id="KW-1185">Reference proteome</keyword>
<dbReference type="EMBL" id="BGZK01005922">
    <property type="protein sequence ID" value="GBP16004.1"/>
    <property type="molecule type" value="Genomic_DNA"/>
</dbReference>
<comment type="caution">
    <text evidence="2">The sequence shown here is derived from an EMBL/GenBank/DDBJ whole genome shotgun (WGS) entry which is preliminary data.</text>
</comment>
<feature type="region of interest" description="Disordered" evidence="1">
    <location>
        <begin position="186"/>
        <end position="208"/>
    </location>
</feature>
<feature type="compositionally biased region" description="Low complexity" evidence="1">
    <location>
        <begin position="7"/>
        <end position="23"/>
    </location>
</feature>
<name>A0A4C1TPX3_EUMVA</name>
<evidence type="ECO:0000256" key="1">
    <source>
        <dbReference type="SAM" id="MobiDB-lite"/>
    </source>
</evidence>
<evidence type="ECO:0000313" key="3">
    <source>
        <dbReference type="Proteomes" id="UP000299102"/>
    </source>
</evidence>
<protein>
    <submittedName>
        <fullName evidence="2">Uncharacterized protein</fullName>
    </submittedName>
</protein>
<sequence length="208" mass="23422">MSTEYFSSITGSSNSASSTVNGSNNNNACTSTRWLTEEVFALIDLVQRNEAIYNPRHKYYFVGPGASLAKWTNLRISFRREYTNYLEEKFSLLDVFRSHVFLHPYLGIQDALVQISSLSNRLQREKAVAAAAAVNSLNSQSNAASPTQPQLDNYLEYLDDPEPNTSELDDMIDDEPANQQHFAHSTLVNDIKSECDDNVDEDDNVERP</sequence>
<reference evidence="2 3" key="1">
    <citation type="journal article" date="2019" name="Commun. Biol.">
        <title>The bagworm genome reveals a unique fibroin gene that provides high tensile strength.</title>
        <authorList>
            <person name="Kono N."/>
            <person name="Nakamura H."/>
            <person name="Ohtoshi R."/>
            <person name="Tomita M."/>
            <person name="Numata K."/>
            <person name="Arakawa K."/>
        </authorList>
    </citation>
    <scope>NUCLEOTIDE SEQUENCE [LARGE SCALE GENOMIC DNA]</scope>
</reference>
<accession>A0A4C1TPX3</accession>